<dbReference type="SUPFAM" id="SSF52540">
    <property type="entry name" value="P-loop containing nucleoside triphosphate hydrolases"/>
    <property type="match status" value="1"/>
</dbReference>
<feature type="domain" description="Helicase C-terminal" evidence="5">
    <location>
        <begin position="208"/>
        <end position="322"/>
    </location>
</feature>
<evidence type="ECO:0000256" key="4">
    <source>
        <dbReference type="ARBA" id="ARBA00022840"/>
    </source>
</evidence>
<keyword evidence="2" id="KW-0378">Hydrolase</keyword>
<dbReference type="PROSITE" id="PS51194">
    <property type="entry name" value="HELICASE_CTER"/>
    <property type="match status" value="1"/>
</dbReference>
<evidence type="ECO:0000313" key="7">
    <source>
        <dbReference type="Proteomes" id="UP000320231"/>
    </source>
</evidence>
<dbReference type="GO" id="GO:0005524">
    <property type="term" value="F:ATP binding"/>
    <property type="evidence" value="ECO:0007669"/>
    <property type="project" value="UniProtKB-KW"/>
</dbReference>
<evidence type="ECO:0000256" key="1">
    <source>
        <dbReference type="ARBA" id="ARBA00022741"/>
    </source>
</evidence>
<reference evidence="6 7" key="1">
    <citation type="journal article" date="2019" name="Microbiol. Resour. Announc.">
        <title>Complete Genome Sequence of Halomonas sulfidaeris Strain Esulfide1 Isolated from a Metal Sulfide Rock at a Depth of 2,200 Meters, Obtained Using Nanopore Sequencing.</title>
        <authorList>
            <person name="Saito M."/>
            <person name="Nishigata A."/>
            <person name="Galipon J."/>
            <person name="Arakawa K."/>
        </authorList>
    </citation>
    <scope>NUCLEOTIDE SEQUENCE [LARGE SCALE GENOMIC DNA]</scope>
    <source>
        <strain evidence="6 7">ATCC BAA-803</strain>
    </source>
</reference>
<dbReference type="Proteomes" id="UP000320231">
    <property type="component" value="Chromosome"/>
</dbReference>
<dbReference type="InterPro" id="IPR027417">
    <property type="entry name" value="P-loop_NTPase"/>
</dbReference>
<evidence type="ECO:0000256" key="2">
    <source>
        <dbReference type="ARBA" id="ARBA00022801"/>
    </source>
</evidence>
<dbReference type="InterPro" id="IPR050615">
    <property type="entry name" value="ATP-dep_DNA_Helicase"/>
</dbReference>
<dbReference type="SMART" id="SM00490">
    <property type="entry name" value="HELICc"/>
    <property type="match status" value="1"/>
</dbReference>
<dbReference type="Pfam" id="PF00271">
    <property type="entry name" value="Helicase_C"/>
    <property type="match status" value="1"/>
</dbReference>
<name>A0A455UAY0_9GAMM</name>
<dbReference type="Pfam" id="PF04851">
    <property type="entry name" value="ResIII"/>
    <property type="match status" value="1"/>
</dbReference>
<accession>A0A455UAY0</accession>
<protein>
    <recommendedName>
        <fullName evidence="5">Helicase C-terminal domain-containing protein</fullName>
    </recommendedName>
</protein>
<dbReference type="PANTHER" id="PTHR11274:SF0">
    <property type="entry name" value="GENERAL TRANSCRIPTION AND DNA REPAIR FACTOR IIH HELICASE SUBUNIT XPB"/>
    <property type="match status" value="1"/>
</dbReference>
<evidence type="ECO:0000313" key="6">
    <source>
        <dbReference type="EMBL" id="BBI61699.1"/>
    </source>
</evidence>
<dbReference type="KEGG" id="hsr:HSBAA_30050"/>
<keyword evidence="3" id="KW-0347">Helicase</keyword>
<organism evidence="6 7">
    <name type="scientific">Vreelandella sulfidaeris</name>
    <dbReference type="NCBI Taxonomy" id="115553"/>
    <lineage>
        <taxon>Bacteria</taxon>
        <taxon>Pseudomonadati</taxon>
        <taxon>Pseudomonadota</taxon>
        <taxon>Gammaproteobacteria</taxon>
        <taxon>Oceanospirillales</taxon>
        <taxon>Halomonadaceae</taxon>
        <taxon>Vreelandella</taxon>
    </lineage>
</organism>
<sequence>MYQMKRAFEGALNYQIANGDKFWEGKSVGVIGDGEWNPRRAITVGMVQTLAARLKEPDRSKSKEEQVKQARIREQTLKYLSLVEFVIAEEAHEAGGDSYYRIMDHCKNAHYRMALTATPFMRDDQEANMRLLACTGPVLIRVTEKMLIDRGVLARPYFRYHAVNYAPDRAGLTEMKDAAISNTRLGRSTGWQRAYKLGIIYNQQRNNLIVQEVVRSVSLGLPVMLLVLQKNHGRLLQKRLESVGVRAKFVFGDSNKDERQKALDELRDGVIQVLIGSTIMDVGVDVPAVGCVILAGGGKAEVALRQRIGRGLRAKRMDRMLR</sequence>
<dbReference type="GO" id="GO:0016787">
    <property type="term" value="F:hydrolase activity"/>
    <property type="evidence" value="ECO:0007669"/>
    <property type="project" value="UniProtKB-KW"/>
</dbReference>
<dbReference type="Gene3D" id="3.40.50.300">
    <property type="entry name" value="P-loop containing nucleotide triphosphate hydrolases"/>
    <property type="match status" value="2"/>
</dbReference>
<dbReference type="InterPro" id="IPR001650">
    <property type="entry name" value="Helicase_C-like"/>
</dbReference>
<keyword evidence="4" id="KW-0067">ATP-binding</keyword>
<evidence type="ECO:0000256" key="3">
    <source>
        <dbReference type="ARBA" id="ARBA00022806"/>
    </source>
</evidence>
<dbReference type="InterPro" id="IPR006935">
    <property type="entry name" value="Helicase/UvrB_N"/>
</dbReference>
<evidence type="ECO:0000259" key="5">
    <source>
        <dbReference type="PROSITE" id="PS51194"/>
    </source>
</evidence>
<proteinExistence type="predicted"/>
<keyword evidence="1" id="KW-0547">Nucleotide-binding</keyword>
<dbReference type="PANTHER" id="PTHR11274">
    <property type="entry name" value="RAD25/XP-B DNA REPAIR HELICASE"/>
    <property type="match status" value="1"/>
</dbReference>
<dbReference type="AlphaFoldDB" id="A0A455UAY0"/>
<dbReference type="GO" id="GO:0004386">
    <property type="term" value="F:helicase activity"/>
    <property type="evidence" value="ECO:0007669"/>
    <property type="project" value="UniProtKB-KW"/>
</dbReference>
<dbReference type="EMBL" id="AP019514">
    <property type="protein sequence ID" value="BBI61699.1"/>
    <property type="molecule type" value="Genomic_DNA"/>
</dbReference>
<dbReference type="GO" id="GO:0003677">
    <property type="term" value="F:DNA binding"/>
    <property type="evidence" value="ECO:0007669"/>
    <property type="project" value="InterPro"/>
</dbReference>
<gene>
    <name evidence="6" type="ORF">HSBAA_30050</name>
</gene>